<keyword evidence="1" id="KW-1003">Cell membrane</keyword>
<keyword evidence="2" id="KW-0812">Transmembrane</keyword>
<dbReference type="AlphaFoldDB" id="A0A1B8P4L2"/>
<dbReference type="Proteomes" id="UP000092504">
    <property type="component" value="Unassembled WGS sequence"/>
</dbReference>
<keyword evidence="6" id="KW-0961">Cell wall biogenesis/degradation</keyword>
<accession>A0A1B8P4L2</accession>
<dbReference type="GO" id="GO:0016829">
    <property type="term" value="F:lyase activity"/>
    <property type="evidence" value="ECO:0007669"/>
    <property type="project" value="UniProtKB-KW"/>
</dbReference>
<comment type="caution">
    <text evidence="7">The sequence shown here is derived from an EMBL/GenBank/DDBJ whole genome shotgun (WGS) entry which is preliminary data.</text>
</comment>
<evidence type="ECO:0000256" key="3">
    <source>
        <dbReference type="ARBA" id="ARBA00022989"/>
    </source>
</evidence>
<dbReference type="PANTHER" id="PTHR30518:SF2">
    <property type="entry name" value="ENDOLYTIC MUREIN TRANSGLYCOSYLASE"/>
    <property type="match status" value="1"/>
</dbReference>
<reference evidence="7 8" key="1">
    <citation type="submission" date="2016-06" db="EMBL/GenBank/DDBJ databases">
        <title>Genome sequence of halotolerant plant growth promoting strain of Halomonas elongata HEK1 isolated from salterns of Rann of Kutch, Gujarat, India.</title>
        <authorList>
            <person name="Gaba S."/>
            <person name="Singh R.N."/>
            <person name="Abrol S."/>
            <person name="Kaushik R."/>
            <person name="Saxena A.K."/>
        </authorList>
    </citation>
    <scope>NUCLEOTIDE SEQUENCE [LARGE SCALE GENOMIC DNA]</scope>
    <source>
        <strain evidence="7 8">HEK1</strain>
    </source>
</reference>
<proteinExistence type="predicted"/>
<dbReference type="GO" id="GO:0071555">
    <property type="term" value="P:cell wall organization"/>
    <property type="evidence" value="ECO:0007669"/>
    <property type="project" value="UniProtKB-KW"/>
</dbReference>
<evidence type="ECO:0000256" key="1">
    <source>
        <dbReference type="ARBA" id="ARBA00022475"/>
    </source>
</evidence>
<name>A0A1B8P4L2_HALEL</name>
<evidence type="ECO:0000256" key="4">
    <source>
        <dbReference type="ARBA" id="ARBA00023136"/>
    </source>
</evidence>
<evidence type="ECO:0000313" key="8">
    <source>
        <dbReference type="Proteomes" id="UP000092504"/>
    </source>
</evidence>
<evidence type="ECO:0000256" key="5">
    <source>
        <dbReference type="ARBA" id="ARBA00023239"/>
    </source>
</evidence>
<dbReference type="PANTHER" id="PTHR30518">
    <property type="entry name" value="ENDOLYTIC MUREIN TRANSGLYCOSYLASE"/>
    <property type="match status" value="1"/>
</dbReference>
<keyword evidence="5 7" id="KW-0456">Lyase</keyword>
<dbReference type="PATRIC" id="fig|2746.7.peg.1576"/>
<dbReference type="Pfam" id="PF02618">
    <property type="entry name" value="YceG"/>
    <property type="match status" value="1"/>
</dbReference>
<gene>
    <name evidence="7" type="ORF">A8U91_01533</name>
</gene>
<evidence type="ECO:0000256" key="6">
    <source>
        <dbReference type="ARBA" id="ARBA00023316"/>
    </source>
</evidence>
<dbReference type="InterPro" id="IPR003770">
    <property type="entry name" value="MLTG-like"/>
</dbReference>
<organism evidence="7 8">
    <name type="scientific">Halomonas elongata</name>
    <dbReference type="NCBI Taxonomy" id="2746"/>
    <lineage>
        <taxon>Bacteria</taxon>
        <taxon>Pseudomonadati</taxon>
        <taxon>Pseudomonadota</taxon>
        <taxon>Gammaproteobacteria</taxon>
        <taxon>Oceanospirillales</taxon>
        <taxon>Halomonadaceae</taxon>
        <taxon>Halomonas</taxon>
    </lineage>
</organism>
<sequence length="56" mass="6306">MRLQTDPTVIYGMGENYDGNITRADLREATPYNTYVIEGLPPTPIALPGRASWRRP</sequence>
<keyword evidence="3" id="KW-1133">Transmembrane helix</keyword>
<protein>
    <submittedName>
        <fullName evidence="7">Putative aminodeoxychorismate lyase</fullName>
    </submittedName>
</protein>
<dbReference type="EMBL" id="MAJD01000001">
    <property type="protein sequence ID" value="OBX37177.1"/>
    <property type="molecule type" value="Genomic_DNA"/>
</dbReference>
<evidence type="ECO:0000256" key="2">
    <source>
        <dbReference type="ARBA" id="ARBA00022692"/>
    </source>
</evidence>
<keyword evidence="4" id="KW-0472">Membrane</keyword>
<evidence type="ECO:0000313" key="7">
    <source>
        <dbReference type="EMBL" id="OBX37177.1"/>
    </source>
</evidence>